<keyword evidence="1" id="KW-0732">Signal</keyword>
<feature type="chain" id="PRO_5041447754" evidence="1">
    <location>
        <begin position="19"/>
        <end position="375"/>
    </location>
</feature>
<dbReference type="EMBL" id="JAUIRO010000005">
    <property type="protein sequence ID" value="KAK0714185.1"/>
    <property type="molecule type" value="Genomic_DNA"/>
</dbReference>
<dbReference type="AlphaFoldDB" id="A0AA40DSS9"/>
<reference evidence="2" key="1">
    <citation type="submission" date="2023-06" db="EMBL/GenBank/DDBJ databases">
        <title>Genome-scale phylogeny and comparative genomics of the fungal order Sordariales.</title>
        <authorList>
            <consortium name="Lawrence Berkeley National Laboratory"/>
            <person name="Hensen N."/>
            <person name="Bonometti L."/>
            <person name="Westerberg I."/>
            <person name="Brannstrom I.O."/>
            <person name="Guillou S."/>
            <person name="Cros-Aarteil S."/>
            <person name="Calhoun S."/>
            <person name="Haridas S."/>
            <person name="Kuo A."/>
            <person name="Mondo S."/>
            <person name="Pangilinan J."/>
            <person name="Riley R."/>
            <person name="LaButti K."/>
            <person name="Andreopoulos B."/>
            <person name="Lipzen A."/>
            <person name="Chen C."/>
            <person name="Yanf M."/>
            <person name="Daum C."/>
            <person name="Ng V."/>
            <person name="Clum A."/>
            <person name="Steindorff A."/>
            <person name="Ohm R."/>
            <person name="Martin F."/>
            <person name="Silar P."/>
            <person name="Natvig D."/>
            <person name="Lalanne C."/>
            <person name="Gautier V."/>
            <person name="Ament-velasquez S.L."/>
            <person name="Kruys A."/>
            <person name="Hutchinson M.I."/>
            <person name="Powell A.J."/>
            <person name="Barry K."/>
            <person name="Miller A.N."/>
            <person name="Grigoriev I.V."/>
            <person name="Debuchy R."/>
            <person name="Gladieux P."/>
            <person name="Thoren M.H."/>
            <person name="Johannesson H."/>
        </authorList>
    </citation>
    <scope>NUCLEOTIDE SEQUENCE</scope>
    <source>
        <strain evidence="2">SMH2392-1A</strain>
    </source>
</reference>
<dbReference type="RefSeq" id="XP_060295507.1">
    <property type="nucleotide sequence ID" value="XM_060447342.1"/>
</dbReference>
<dbReference type="SUPFAM" id="SSF51556">
    <property type="entry name" value="Metallo-dependent hydrolases"/>
    <property type="match status" value="1"/>
</dbReference>
<comment type="caution">
    <text evidence="2">The sequence shown here is derived from an EMBL/GenBank/DDBJ whole genome shotgun (WGS) entry which is preliminary data.</text>
</comment>
<accession>A0AA40DSS9</accession>
<evidence type="ECO:0000313" key="3">
    <source>
        <dbReference type="Proteomes" id="UP001172101"/>
    </source>
</evidence>
<proteinExistence type="predicted"/>
<dbReference type="InterPro" id="IPR032466">
    <property type="entry name" value="Metal_Hydrolase"/>
</dbReference>
<keyword evidence="3" id="KW-1185">Reference proteome</keyword>
<gene>
    <name evidence="2" type="ORF">B0T26DRAFT_813813</name>
</gene>
<dbReference type="Gene3D" id="3.20.20.140">
    <property type="entry name" value="Metal-dependent hydrolases"/>
    <property type="match status" value="1"/>
</dbReference>
<dbReference type="GeneID" id="85330612"/>
<protein>
    <submittedName>
        <fullName evidence="2">Uncharacterized protein</fullName>
    </submittedName>
</protein>
<evidence type="ECO:0000313" key="2">
    <source>
        <dbReference type="EMBL" id="KAK0714185.1"/>
    </source>
</evidence>
<sequence>MRVKAVLSAFLASGVARAATSSILFSGGTIIAFNKSSESLEVIRNGSVLASDGRIASVFSSTAAASFRLPAHTEHANSPHGWQTSLKTLGSNTSLVEYFGTFAFVASTGLVAADDVGARVFWSYGFLNSANFQVQDQLASSRNIATRAPFKGTATNLGIAYGGFGPNPNVGDAAKVMGLAKEFNVSVVTTHSLQGPWAYENSPENVHALGYLDTSIPFIFSHASFLTATATGATLLRQTNQFVSITPESEMHYGHTHPYSHQAALGVDTHFTFSADIVTQARYGYKRPWQVAKRNFKIAESAFPKSSSGFLASARRVQQAIIEQPFLVMNGNFFSGYELASAVTELASAVAELASVVTADTPRGEGDDYGDFFRA</sequence>
<name>A0AA40DSS9_9PEZI</name>
<evidence type="ECO:0000256" key="1">
    <source>
        <dbReference type="SAM" id="SignalP"/>
    </source>
</evidence>
<organism evidence="2 3">
    <name type="scientific">Lasiosphaeria miniovina</name>
    <dbReference type="NCBI Taxonomy" id="1954250"/>
    <lineage>
        <taxon>Eukaryota</taxon>
        <taxon>Fungi</taxon>
        <taxon>Dikarya</taxon>
        <taxon>Ascomycota</taxon>
        <taxon>Pezizomycotina</taxon>
        <taxon>Sordariomycetes</taxon>
        <taxon>Sordariomycetidae</taxon>
        <taxon>Sordariales</taxon>
        <taxon>Lasiosphaeriaceae</taxon>
        <taxon>Lasiosphaeria</taxon>
    </lineage>
</organism>
<dbReference type="Proteomes" id="UP001172101">
    <property type="component" value="Unassembled WGS sequence"/>
</dbReference>
<feature type="signal peptide" evidence="1">
    <location>
        <begin position="1"/>
        <end position="18"/>
    </location>
</feature>